<feature type="domain" description="HTH psq-type" evidence="2">
    <location>
        <begin position="5"/>
        <end position="57"/>
    </location>
</feature>
<dbReference type="InterPro" id="IPR007889">
    <property type="entry name" value="HTH_Psq"/>
</dbReference>
<dbReference type="Proteomes" id="UP001283361">
    <property type="component" value="Unassembled WGS sequence"/>
</dbReference>
<dbReference type="EMBL" id="JAWDGP010003066">
    <property type="protein sequence ID" value="KAK3777643.1"/>
    <property type="molecule type" value="Genomic_DNA"/>
</dbReference>
<protein>
    <recommendedName>
        <fullName evidence="2">HTH psq-type domain-containing protein</fullName>
    </recommendedName>
</protein>
<accession>A0AAE1DQ46</accession>
<reference evidence="3" key="1">
    <citation type="journal article" date="2023" name="G3 (Bethesda)">
        <title>A reference genome for the long-term kleptoplast-retaining sea slug Elysia crispata morphotype clarki.</title>
        <authorList>
            <person name="Eastman K.E."/>
            <person name="Pendleton A.L."/>
            <person name="Shaikh M.A."/>
            <person name="Suttiyut T."/>
            <person name="Ogas R."/>
            <person name="Tomko P."/>
            <person name="Gavelis G."/>
            <person name="Widhalm J.R."/>
            <person name="Wisecaver J.H."/>
        </authorList>
    </citation>
    <scope>NUCLEOTIDE SEQUENCE</scope>
    <source>
        <strain evidence="3">ECLA1</strain>
    </source>
</reference>
<evidence type="ECO:0000313" key="4">
    <source>
        <dbReference type="Proteomes" id="UP001283361"/>
    </source>
</evidence>
<keyword evidence="1" id="KW-0539">Nucleus</keyword>
<gene>
    <name evidence="3" type="ORF">RRG08_021754</name>
</gene>
<dbReference type="SUPFAM" id="SSF46689">
    <property type="entry name" value="Homeodomain-like"/>
    <property type="match status" value="1"/>
</dbReference>
<feature type="DNA-binding region" description="H-T-H motif" evidence="1">
    <location>
        <begin position="33"/>
        <end position="53"/>
    </location>
</feature>
<organism evidence="3 4">
    <name type="scientific">Elysia crispata</name>
    <name type="common">lettuce slug</name>
    <dbReference type="NCBI Taxonomy" id="231223"/>
    <lineage>
        <taxon>Eukaryota</taxon>
        <taxon>Metazoa</taxon>
        <taxon>Spiralia</taxon>
        <taxon>Lophotrochozoa</taxon>
        <taxon>Mollusca</taxon>
        <taxon>Gastropoda</taxon>
        <taxon>Heterobranchia</taxon>
        <taxon>Euthyneura</taxon>
        <taxon>Panpulmonata</taxon>
        <taxon>Sacoglossa</taxon>
        <taxon>Placobranchoidea</taxon>
        <taxon>Plakobranchidae</taxon>
        <taxon>Elysia</taxon>
    </lineage>
</organism>
<comment type="subcellular location">
    <subcellularLocation>
        <location evidence="1">Nucleus</location>
    </subcellularLocation>
</comment>
<comment type="caution">
    <text evidence="3">The sequence shown here is derived from an EMBL/GenBank/DDBJ whole genome shotgun (WGS) entry which is preliminary data.</text>
</comment>
<proteinExistence type="predicted"/>
<evidence type="ECO:0000313" key="3">
    <source>
        <dbReference type="EMBL" id="KAK3777643.1"/>
    </source>
</evidence>
<dbReference type="PROSITE" id="PS50960">
    <property type="entry name" value="HTH_PSQ"/>
    <property type="match status" value="1"/>
</dbReference>
<dbReference type="Pfam" id="PF04218">
    <property type="entry name" value="CENP-B_N"/>
    <property type="match status" value="1"/>
</dbReference>
<sequence length="128" mass="14434">MASSNSATSKSKCLSFETKLKIIDEVERGQKTKADICREYGIPKSSMSTFLKDKDKIRKATGQGASKQKRLHTSLLDNIILTRRYLSGSSRPGVTMYLCQGRFCWRKLKNCRGSVYFLSPTDSIRKLG</sequence>
<dbReference type="InterPro" id="IPR009057">
    <property type="entry name" value="Homeodomain-like_sf"/>
</dbReference>
<evidence type="ECO:0000256" key="1">
    <source>
        <dbReference type="PROSITE-ProRule" id="PRU00320"/>
    </source>
</evidence>
<dbReference type="AlphaFoldDB" id="A0AAE1DQ46"/>
<dbReference type="GO" id="GO:0005634">
    <property type="term" value="C:nucleus"/>
    <property type="evidence" value="ECO:0007669"/>
    <property type="project" value="UniProtKB-SubCell"/>
</dbReference>
<evidence type="ECO:0000259" key="2">
    <source>
        <dbReference type="PROSITE" id="PS50960"/>
    </source>
</evidence>
<name>A0AAE1DQ46_9GAST</name>
<dbReference type="Gene3D" id="1.10.10.60">
    <property type="entry name" value="Homeodomain-like"/>
    <property type="match status" value="1"/>
</dbReference>
<dbReference type="GO" id="GO:0003677">
    <property type="term" value="F:DNA binding"/>
    <property type="evidence" value="ECO:0007669"/>
    <property type="project" value="UniProtKB-UniRule"/>
</dbReference>
<keyword evidence="4" id="KW-1185">Reference proteome</keyword>
<keyword evidence="1" id="KW-0238">DNA-binding</keyword>